<evidence type="ECO:0000256" key="2">
    <source>
        <dbReference type="SAM" id="Phobius"/>
    </source>
</evidence>
<feature type="transmembrane region" description="Helical" evidence="2">
    <location>
        <begin position="252"/>
        <end position="275"/>
    </location>
</feature>
<dbReference type="EMBL" id="BAABDQ010000074">
    <property type="protein sequence ID" value="GAA3624598.1"/>
    <property type="molecule type" value="Genomic_DNA"/>
</dbReference>
<accession>A0ABP7A487</accession>
<feature type="transmembrane region" description="Helical" evidence="2">
    <location>
        <begin position="142"/>
        <end position="160"/>
    </location>
</feature>
<dbReference type="RefSeq" id="WP_345580343.1">
    <property type="nucleotide sequence ID" value="NZ_BAABDQ010000074.1"/>
</dbReference>
<keyword evidence="2" id="KW-0812">Transmembrane</keyword>
<feature type="compositionally biased region" description="Pro residues" evidence="1">
    <location>
        <begin position="439"/>
        <end position="448"/>
    </location>
</feature>
<dbReference type="InterPro" id="IPR045782">
    <property type="entry name" value="TrbL_3"/>
</dbReference>
<evidence type="ECO:0000256" key="1">
    <source>
        <dbReference type="SAM" id="MobiDB-lite"/>
    </source>
</evidence>
<feature type="transmembrane region" description="Helical" evidence="2">
    <location>
        <begin position="196"/>
        <end position="214"/>
    </location>
</feature>
<keyword evidence="2" id="KW-1133">Transmembrane helix</keyword>
<feature type="transmembrane region" description="Helical" evidence="2">
    <location>
        <begin position="100"/>
        <end position="121"/>
    </location>
</feature>
<sequence length="533" mass="56287">MTSHRATTAISHVLFVSVVAAAVLSIAAASAAATPTPSPTPEPLPSLPQVNFGFGDWITKQINAWFASLAASAVKPLLDALAVTLLATPDVASSERVFDLWKVTVAIADSAFVLLATIGAMTAMGHQTLQSRYAVKEVLPRLAMAILATNISFLICGKIIEVSNALSKALLGQDFDTERAAAQLRLLILPPSNTQIFYVLLELVAIILLILLLISFVMRSALVLLLVVAAPLAMASYALPHTEGVARFWWRAFTGLLVIQIAQSLTLVLAVRIFFNQDGRFLLGLAPTGQLINLVLALCLLIILVRIPSWISRQIFVQSRSSTIMRIVKYAVLSKVTAPVLKAMHLRGGSGGRGGGKGRVGRAATRALAGKVIAGTAGGPAGAAAATAFTAAAAARGGPGAMKHAPTWARRPVRAADWQPAPIKHAPAGPAIQGRYKPTPAPKPPVQPTTPVYGYPRPAYYANGPAGLGQMMALRSRAASDPSQAVQPPKGQRPIQPIVPPNRPTPGQVDWPENRGRTTGKPRPRKQPRGDGK</sequence>
<evidence type="ECO:0000313" key="5">
    <source>
        <dbReference type="Proteomes" id="UP001500630"/>
    </source>
</evidence>
<feature type="region of interest" description="Disordered" evidence="1">
    <location>
        <begin position="475"/>
        <end position="533"/>
    </location>
</feature>
<organism evidence="4 5">
    <name type="scientific">Nonomuraea rosea</name>
    <dbReference type="NCBI Taxonomy" id="638574"/>
    <lineage>
        <taxon>Bacteria</taxon>
        <taxon>Bacillati</taxon>
        <taxon>Actinomycetota</taxon>
        <taxon>Actinomycetes</taxon>
        <taxon>Streptosporangiales</taxon>
        <taxon>Streptosporangiaceae</taxon>
        <taxon>Nonomuraea</taxon>
    </lineage>
</organism>
<dbReference type="Proteomes" id="UP001500630">
    <property type="component" value="Unassembled WGS sequence"/>
</dbReference>
<evidence type="ECO:0000313" key="4">
    <source>
        <dbReference type="EMBL" id="GAA3624598.1"/>
    </source>
</evidence>
<feature type="chain" id="PRO_5046806548" description="TrbL/VirB6 plasmid conjugal transfer protein" evidence="3">
    <location>
        <begin position="32"/>
        <end position="533"/>
    </location>
</feature>
<protein>
    <recommendedName>
        <fullName evidence="6">TrbL/VirB6 plasmid conjugal transfer protein</fullName>
    </recommendedName>
</protein>
<keyword evidence="5" id="KW-1185">Reference proteome</keyword>
<proteinExistence type="predicted"/>
<comment type="caution">
    <text evidence="4">The sequence shown here is derived from an EMBL/GenBank/DDBJ whole genome shotgun (WGS) entry which is preliminary data.</text>
</comment>
<keyword evidence="2" id="KW-0472">Membrane</keyword>
<feature type="signal peptide" evidence="3">
    <location>
        <begin position="1"/>
        <end position="31"/>
    </location>
</feature>
<name>A0ABP7A487_9ACTN</name>
<evidence type="ECO:0008006" key="6">
    <source>
        <dbReference type="Google" id="ProtNLM"/>
    </source>
</evidence>
<feature type="transmembrane region" description="Helical" evidence="2">
    <location>
        <begin position="221"/>
        <end position="240"/>
    </location>
</feature>
<evidence type="ECO:0000256" key="3">
    <source>
        <dbReference type="SAM" id="SignalP"/>
    </source>
</evidence>
<keyword evidence="3" id="KW-0732">Signal</keyword>
<reference evidence="5" key="1">
    <citation type="journal article" date="2019" name="Int. J. Syst. Evol. Microbiol.">
        <title>The Global Catalogue of Microorganisms (GCM) 10K type strain sequencing project: providing services to taxonomists for standard genome sequencing and annotation.</title>
        <authorList>
            <consortium name="The Broad Institute Genomics Platform"/>
            <consortium name="The Broad Institute Genome Sequencing Center for Infectious Disease"/>
            <person name="Wu L."/>
            <person name="Ma J."/>
        </authorList>
    </citation>
    <scope>NUCLEOTIDE SEQUENCE [LARGE SCALE GENOMIC DNA]</scope>
    <source>
        <strain evidence="5">JCM 17326</strain>
    </source>
</reference>
<feature type="compositionally biased region" description="Basic residues" evidence="1">
    <location>
        <begin position="518"/>
        <end position="527"/>
    </location>
</feature>
<dbReference type="Pfam" id="PF19590">
    <property type="entry name" value="TrbL_3"/>
    <property type="match status" value="1"/>
</dbReference>
<gene>
    <name evidence="4" type="ORF">GCM10022419_132740</name>
</gene>
<feature type="region of interest" description="Disordered" evidence="1">
    <location>
        <begin position="421"/>
        <end position="451"/>
    </location>
</feature>
<feature type="transmembrane region" description="Helical" evidence="2">
    <location>
        <begin position="282"/>
        <end position="305"/>
    </location>
</feature>